<name>A0A183G1Z3_HELPZ</name>
<keyword evidence="2" id="KW-1185">Reference proteome</keyword>
<evidence type="ECO:0000313" key="2">
    <source>
        <dbReference type="Proteomes" id="UP000050761"/>
    </source>
</evidence>
<dbReference type="AlphaFoldDB" id="A0A183G1Z3"/>
<dbReference type="EMBL" id="UZAH01028774">
    <property type="protein sequence ID" value="VDP02281.1"/>
    <property type="molecule type" value="Genomic_DNA"/>
</dbReference>
<accession>A0A3P7ZRJ5</accession>
<gene>
    <name evidence="1" type="ORF">HPBE_LOCUS15268</name>
</gene>
<reference evidence="3" key="2">
    <citation type="submission" date="2019-09" db="UniProtKB">
        <authorList>
            <consortium name="WormBaseParasite"/>
        </authorList>
    </citation>
    <scope>IDENTIFICATION</scope>
</reference>
<accession>A0A183G1Z3</accession>
<proteinExistence type="predicted"/>
<sequence length="78" mass="9104">MPEHRFPRMAMWRIPGSGSRARGRPRNTWRRKSKRTFNYEVFPEMTVTNWHKTGISGDVPSPDMLNGIGELSLIQVYN</sequence>
<protein>
    <submittedName>
        <fullName evidence="3">Coat protein</fullName>
    </submittedName>
</protein>
<dbReference type="Proteomes" id="UP000050761">
    <property type="component" value="Unassembled WGS sequence"/>
</dbReference>
<dbReference type="WBParaSite" id="HPBE_0001526901-mRNA-1">
    <property type="protein sequence ID" value="HPBE_0001526901-mRNA-1"/>
    <property type="gene ID" value="HPBE_0001526901"/>
</dbReference>
<organism evidence="2 3">
    <name type="scientific">Heligmosomoides polygyrus</name>
    <name type="common">Parasitic roundworm</name>
    <dbReference type="NCBI Taxonomy" id="6339"/>
    <lineage>
        <taxon>Eukaryota</taxon>
        <taxon>Metazoa</taxon>
        <taxon>Ecdysozoa</taxon>
        <taxon>Nematoda</taxon>
        <taxon>Chromadorea</taxon>
        <taxon>Rhabditida</taxon>
        <taxon>Rhabditina</taxon>
        <taxon>Rhabditomorpha</taxon>
        <taxon>Strongyloidea</taxon>
        <taxon>Heligmosomidae</taxon>
        <taxon>Heligmosomoides</taxon>
    </lineage>
</organism>
<evidence type="ECO:0000313" key="1">
    <source>
        <dbReference type="EMBL" id="VDP02281.1"/>
    </source>
</evidence>
<reference evidence="1 2" key="1">
    <citation type="submission" date="2018-11" db="EMBL/GenBank/DDBJ databases">
        <authorList>
            <consortium name="Pathogen Informatics"/>
        </authorList>
    </citation>
    <scope>NUCLEOTIDE SEQUENCE [LARGE SCALE GENOMIC DNA]</scope>
</reference>
<evidence type="ECO:0000313" key="3">
    <source>
        <dbReference type="WBParaSite" id="HPBE_0001526901-mRNA-1"/>
    </source>
</evidence>